<dbReference type="EMBL" id="CAUYUJ010016090">
    <property type="protein sequence ID" value="CAK0861724.1"/>
    <property type="molecule type" value="Genomic_DNA"/>
</dbReference>
<keyword evidence="2" id="KW-0472">Membrane</keyword>
<protein>
    <recommendedName>
        <fullName evidence="5">Voltage-gated hydrogen channel 1</fullName>
    </recommendedName>
</protein>
<evidence type="ECO:0000313" key="4">
    <source>
        <dbReference type="Proteomes" id="UP001189429"/>
    </source>
</evidence>
<keyword evidence="2" id="KW-1133">Transmembrane helix</keyword>
<evidence type="ECO:0008006" key="5">
    <source>
        <dbReference type="Google" id="ProtNLM"/>
    </source>
</evidence>
<accession>A0ABN9UR65</accession>
<proteinExistence type="predicted"/>
<sequence length="160" mass="17105">ILLKAGRPVCRLLCAHSASGNGIGGAPRPTRRDSRRAAAAMKRWSNESSRTGEPGEAELPAASGDEPQGVKAEAAAEGAAAERYSQRTARAIGCGLSKRRLRAIEESKAFKVVTIVALVFALFGWTFVILLDVPDDPTNLIVDILMTLAFGVFVLELMLR</sequence>
<evidence type="ECO:0000256" key="1">
    <source>
        <dbReference type="SAM" id="MobiDB-lite"/>
    </source>
</evidence>
<organism evidence="3 4">
    <name type="scientific">Prorocentrum cordatum</name>
    <dbReference type="NCBI Taxonomy" id="2364126"/>
    <lineage>
        <taxon>Eukaryota</taxon>
        <taxon>Sar</taxon>
        <taxon>Alveolata</taxon>
        <taxon>Dinophyceae</taxon>
        <taxon>Prorocentrales</taxon>
        <taxon>Prorocentraceae</taxon>
        <taxon>Prorocentrum</taxon>
    </lineage>
</organism>
<feature type="non-terminal residue" evidence="3">
    <location>
        <position position="160"/>
    </location>
</feature>
<feature type="compositionally biased region" description="Low complexity" evidence="1">
    <location>
        <begin position="72"/>
        <end position="82"/>
    </location>
</feature>
<feature type="non-terminal residue" evidence="3">
    <location>
        <position position="1"/>
    </location>
</feature>
<dbReference type="Proteomes" id="UP001189429">
    <property type="component" value="Unassembled WGS sequence"/>
</dbReference>
<feature type="transmembrane region" description="Helical" evidence="2">
    <location>
        <begin position="109"/>
        <end position="128"/>
    </location>
</feature>
<evidence type="ECO:0000313" key="3">
    <source>
        <dbReference type="EMBL" id="CAK0861724.1"/>
    </source>
</evidence>
<keyword evidence="2" id="KW-0812">Transmembrane</keyword>
<gene>
    <name evidence="3" type="ORF">PCOR1329_LOCUS50321</name>
</gene>
<keyword evidence="4" id="KW-1185">Reference proteome</keyword>
<feature type="region of interest" description="Disordered" evidence="1">
    <location>
        <begin position="21"/>
        <end position="84"/>
    </location>
</feature>
<name>A0ABN9UR65_9DINO</name>
<evidence type="ECO:0000256" key="2">
    <source>
        <dbReference type="SAM" id="Phobius"/>
    </source>
</evidence>
<comment type="caution">
    <text evidence="3">The sequence shown here is derived from an EMBL/GenBank/DDBJ whole genome shotgun (WGS) entry which is preliminary data.</text>
</comment>
<reference evidence="3" key="1">
    <citation type="submission" date="2023-10" db="EMBL/GenBank/DDBJ databases">
        <authorList>
            <person name="Chen Y."/>
            <person name="Shah S."/>
            <person name="Dougan E. K."/>
            <person name="Thang M."/>
            <person name="Chan C."/>
        </authorList>
    </citation>
    <scope>NUCLEOTIDE SEQUENCE [LARGE SCALE GENOMIC DNA]</scope>
</reference>
<feature type="transmembrane region" description="Helical" evidence="2">
    <location>
        <begin position="140"/>
        <end position="159"/>
    </location>
</feature>